<evidence type="ECO:0000256" key="2">
    <source>
        <dbReference type="ARBA" id="ARBA00023015"/>
    </source>
</evidence>
<dbReference type="SMART" id="SM00774">
    <property type="entry name" value="WRKY"/>
    <property type="match status" value="1"/>
</dbReference>
<keyword evidence="8" id="KW-1185">Reference proteome</keyword>
<reference evidence="7 8" key="1">
    <citation type="journal article" date="2023" name="G3 (Bethesda)">
        <title>A chromosome-length genome assembly and annotation of blackberry (Rubus argutus, cv. 'Hillquist').</title>
        <authorList>
            <person name="Bruna T."/>
            <person name="Aryal R."/>
            <person name="Dudchenko O."/>
            <person name="Sargent D.J."/>
            <person name="Mead D."/>
            <person name="Buti M."/>
            <person name="Cavallini A."/>
            <person name="Hytonen T."/>
            <person name="Andres J."/>
            <person name="Pham M."/>
            <person name="Weisz D."/>
            <person name="Mascagni F."/>
            <person name="Usai G."/>
            <person name="Natali L."/>
            <person name="Bassil N."/>
            <person name="Fernandez G.E."/>
            <person name="Lomsadze A."/>
            <person name="Armour M."/>
            <person name="Olukolu B."/>
            <person name="Poorten T."/>
            <person name="Britton C."/>
            <person name="Davik J."/>
            <person name="Ashrafi H."/>
            <person name="Aiden E.L."/>
            <person name="Borodovsky M."/>
            <person name="Worthington M."/>
        </authorList>
    </citation>
    <scope>NUCLEOTIDE SEQUENCE [LARGE SCALE GENOMIC DNA]</scope>
    <source>
        <strain evidence="7">PI 553951</strain>
    </source>
</reference>
<gene>
    <name evidence="7" type="ORF">M0R45_028778</name>
</gene>
<dbReference type="Proteomes" id="UP001457282">
    <property type="component" value="Unassembled WGS sequence"/>
</dbReference>
<proteinExistence type="predicted"/>
<dbReference type="PANTHER" id="PTHR31282">
    <property type="entry name" value="WRKY TRANSCRIPTION FACTOR 21-RELATED"/>
    <property type="match status" value="1"/>
</dbReference>
<evidence type="ECO:0000256" key="1">
    <source>
        <dbReference type="ARBA" id="ARBA00004123"/>
    </source>
</evidence>
<dbReference type="AlphaFoldDB" id="A0AAW1WAD4"/>
<dbReference type="GO" id="GO:0043565">
    <property type="term" value="F:sequence-specific DNA binding"/>
    <property type="evidence" value="ECO:0007669"/>
    <property type="project" value="InterPro"/>
</dbReference>
<evidence type="ECO:0000313" key="7">
    <source>
        <dbReference type="EMBL" id="KAK9920220.1"/>
    </source>
</evidence>
<dbReference type="InterPro" id="IPR044810">
    <property type="entry name" value="WRKY_plant"/>
</dbReference>
<feature type="domain" description="WRKY" evidence="6">
    <location>
        <begin position="129"/>
        <end position="192"/>
    </location>
</feature>
<name>A0AAW1WAD4_RUBAR</name>
<sequence>MECTWQAQSLCSWNLWQRVKEELDRGHELANQLRRVVENGDGGLAEALVTNILCSITNSLSLLTGNHESKEELIPHMQAHTSSSTVAAAPTIVESSSCDAHEVIKSTERIVDRRGSNKRRKTSNSWTRDTTDFVDDGHAWRKYGQKEIHNASHPRSYFRCSHKYDQGCKATKQVQKVEDDPCLFRITYFENHTCTHSFLKAPELILDSISSSPREESDSKLMITFENTNNLKYKQEHPFFSSYSSTEREIIKPNHEASIQSSSCDYRVSGDQLTVFESSELISGLLKTMEFDHEDMLYYRTMIGYFDQEIFPM</sequence>
<dbReference type="GO" id="GO:0003700">
    <property type="term" value="F:DNA-binding transcription factor activity"/>
    <property type="evidence" value="ECO:0007669"/>
    <property type="project" value="InterPro"/>
</dbReference>
<dbReference type="PROSITE" id="PS50811">
    <property type="entry name" value="WRKY"/>
    <property type="match status" value="1"/>
</dbReference>
<comment type="caution">
    <text evidence="7">The sequence shown here is derived from an EMBL/GenBank/DDBJ whole genome shotgun (WGS) entry which is preliminary data.</text>
</comment>
<dbReference type="SUPFAM" id="SSF118290">
    <property type="entry name" value="WRKY DNA-binding domain"/>
    <property type="match status" value="1"/>
</dbReference>
<dbReference type="Pfam" id="PF03106">
    <property type="entry name" value="WRKY"/>
    <property type="match status" value="1"/>
</dbReference>
<keyword evidence="2" id="KW-0805">Transcription regulation</keyword>
<dbReference type="InterPro" id="IPR036576">
    <property type="entry name" value="WRKY_dom_sf"/>
</dbReference>
<dbReference type="EMBL" id="JBEDUW010000006">
    <property type="protein sequence ID" value="KAK9920220.1"/>
    <property type="molecule type" value="Genomic_DNA"/>
</dbReference>
<keyword evidence="3" id="KW-0238">DNA-binding</keyword>
<comment type="subcellular location">
    <subcellularLocation>
        <location evidence="1">Nucleus</location>
    </subcellularLocation>
</comment>
<evidence type="ECO:0000256" key="3">
    <source>
        <dbReference type="ARBA" id="ARBA00023125"/>
    </source>
</evidence>
<dbReference type="Gene3D" id="2.20.25.80">
    <property type="entry name" value="WRKY domain"/>
    <property type="match status" value="1"/>
</dbReference>
<keyword evidence="5" id="KW-0539">Nucleus</keyword>
<evidence type="ECO:0000259" key="6">
    <source>
        <dbReference type="PROSITE" id="PS50811"/>
    </source>
</evidence>
<dbReference type="GO" id="GO:0005634">
    <property type="term" value="C:nucleus"/>
    <property type="evidence" value="ECO:0007669"/>
    <property type="project" value="UniProtKB-SubCell"/>
</dbReference>
<evidence type="ECO:0000256" key="4">
    <source>
        <dbReference type="ARBA" id="ARBA00023163"/>
    </source>
</evidence>
<keyword evidence="4" id="KW-0804">Transcription</keyword>
<evidence type="ECO:0000313" key="8">
    <source>
        <dbReference type="Proteomes" id="UP001457282"/>
    </source>
</evidence>
<protein>
    <recommendedName>
        <fullName evidence="6">WRKY domain-containing protein</fullName>
    </recommendedName>
</protein>
<accession>A0AAW1WAD4</accession>
<evidence type="ECO:0000256" key="5">
    <source>
        <dbReference type="ARBA" id="ARBA00023242"/>
    </source>
</evidence>
<organism evidence="7 8">
    <name type="scientific">Rubus argutus</name>
    <name type="common">Southern blackberry</name>
    <dbReference type="NCBI Taxonomy" id="59490"/>
    <lineage>
        <taxon>Eukaryota</taxon>
        <taxon>Viridiplantae</taxon>
        <taxon>Streptophyta</taxon>
        <taxon>Embryophyta</taxon>
        <taxon>Tracheophyta</taxon>
        <taxon>Spermatophyta</taxon>
        <taxon>Magnoliopsida</taxon>
        <taxon>eudicotyledons</taxon>
        <taxon>Gunneridae</taxon>
        <taxon>Pentapetalae</taxon>
        <taxon>rosids</taxon>
        <taxon>fabids</taxon>
        <taxon>Rosales</taxon>
        <taxon>Rosaceae</taxon>
        <taxon>Rosoideae</taxon>
        <taxon>Rosoideae incertae sedis</taxon>
        <taxon>Rubus</taxon>
    </lineage>
</organism>
<dbReference type="InterPro" id="IPR003657">
    <property type="entry name" value="WRKY_dom"/>
</dbReference>